<dbReference type="AlphaFoldDB" id="X8BEH8"/>
<reference evidence="1" key="1">
    <citation type="submission" date="2014-01" db="EMBL/GenBank/DDBJ databases">
        <authorList>
            <person name="Brown-Elliot B."/>
            <person name="Wallace R."/>
            <person name="Lenaerts A."/>
            <person name="Ordway D."/>
            <person name="DeGroote M.A."/>
            <person name="Parker T."/>
            <person name="Sizemore C."/>
            <person name="Tallon L.J."/>
            <person name="Sadzewicz L.K."/>
            <person name="Sengamalay N."/>
            <person name="Fraser C.M."/>
            <person name="Hine E."/>
            <person name="Shefchek K.A."/>
            <person name="Das S.P."/>
            <person name="Tettelin H."/>
        </authorList>
    </citation>
    <scope>NUCLEOTIDE SEQUENCE [LARGE SCALE GENOMIC DNA]</scope>
    <source>
        <strain evidence="1">4042</strain>
    </source>
</reference>
<evidence type="ECO:0000313" key="1">
    <source>
        <dbReference type="EMBL" id="EUA42537.1"/>
    </source>
</evidence>
<protein>
    <submittedName>
        <fullName evidence="1">Uncharacterized protein</fullName>
    </submittedName>
</protein>
<accession>X8BEH8</accession>
<organism evidence="1">
    <name type="scientific">Mycobacterium xenopi 4042</name>
    <dbReference type="NCBI Taxonomy" id="1299334"/>
    <lineage>
        <taxon>Bacteria</taxon>
        <taxon>Bacillati</taxon>
        <taxon>Actinomycetota</taxon>
        <taxon>Actinomycetes</taxon>
        <taxon>Mycobacteriales</taxon>
        <taxon>Mycobacteriaceae</taxon>
        <taxon>Mycobacterium</taxon>
    </lineage>
</organism>
<proteinExistence type="predicted"/>
<gene>
    <name evidence="1" type="ORF">I553_6397</name>
</gene>
<dbReference type="PATRIC" id="fig|1299334.3.peg.4561"/>
<name>X8BEH8_MYCXE</name>
<sequence length="55" mass="5923">MTARRHADIDVSYDEHALATTGPEREAAGLKAVLVAMQRGLASMARCAPRRHCCG</sequence>
<dbReference type="EMBL" id="JAOB01000042">
    <property type="protein sequence ID" value="EUA42537.1"/>
    <property type="molecule type" value="Genomic_DNA"/>
</dbReference>
<comment type="caution">
    <text evidence="1">The sequence shown here is derived from an EMBL/GenBank/DDBJ whole genome shotgun (WGS) entry which is preliminary data.</text>
</comment>